<feature type="domain" description="RDD" evidence="7">
    <location>
        <begin position="16"/>
        <end position="140"/>
    </location>
</feature>
<keyword evidence="5 6" id="KW-0472">Membrane</keyword>
<evidence type="ECO:0000256" key="2">
    <source>
        <dbReference type="ARBA" id="ARBA00022475"/>
    </source>
</evidence>
<gene>
    <name evidence="8" type="ORF">N789_11585</name>
</gene>
<evidence type="ECO:0000256" key="1">
    <source>
        <dbReference type="ARBA" id="ARBA00004651"/>
    </source>
</evidence>
<keyword evidence="4 6" id="KW-1133">Transmembrane helix</keyword>
<evidence type="ECO:0000256" key="3">
    <source>
        <dbReference type="ARBA" id="ARBA00022692"/>
    </source>
</evidence>
<dbReference type="PATRIC" id="fig|1121015.4.peg.1795"/>
<reference evidence="8 9" key="1">
    <citation type="submission" date="2013-09" db="EMBL/GenBank/DDBJ databases">
        <title>Genome sequencing of Arenimonas oryziterrae.</title>
        <authorList>
            <person name="Chen F."/>
            <person name="Wang G."/>
        </authorList>
    </citation>
    <scope>NUCLEOTIDE SEQUENCE [LARGE SCALE GENOMIC DNA]</scope>
    <source>
        <strain evidence="8 9">YC6267</strain>
    </source>
</reference>
<comment type="caution">
    <text evidence="8">The sequence shown here is derived from an EMBL/GenBank/DDBJ whole genome shotgun (WGS) entry which is preliminary data.</text>
</comment>
<dbReference type="GO" id="GO:0005886">
    <property type="term" value="C:plasma membrane"/>
    <property type="evidence" value="ECO:0007669"/>
    <property type="project" value="UniProtKB-SubCell"/>
</dbReference>
<proteinExistence type="predicted"/>
<dbReference type="AlphaFoldDB" id="A0A091AVA8"/>
<dbReference type="eggNOG" id="COG1714">
    <property type="taxonomic scope" value="Bacteria"/>
</dbReference>
<dbReference type="RefSeq" id="WP_022970154.1">
    <property type="nucleotide sequence ID" value="NZ_ATVD01000005.1"/>
</dbReference>
<dbReference type="InterPro" id="IPR010432">
    <property type="entry name" value="RDD"/>
</dbReference>
<accession>A0A091AVA8</accession>
<name>A0A091AVA8_9GAMM</name>
<dbReference type="OrthoDB" id="9793824at2"/>
<feature type="transmembrane region" description="Helical" evidence="6">
    <location>
        <begin position="108"/>
        <end position="127"/>
    </location>
</feature>
<dbReference type="EMBL" id="AVCI01000006">
    <property type="protein sequence ID" value="KFN43197.1"/>
    <property type="molecule type" value="Genomic_DNA"/>
</dbReference>
<dbReference type="Pfam" id="PF06271">
    <property type="entry name" value="RDD"/>
    <property type="match status" value="1"/>
</dbReference>
<evidence type="ECO:0000313" key="9">
    <source>
        <dbReference type="Proteomes" id="UP000029385"/>
    </source>
</evidence>
<dbReference type="InterPro" id="IPR051791">
    <property type="entry name" value="Pra-immunoreactive"/>
</dbReference>
<evidence type="ECO:0000259" key="7">
    <source>
        <dbReference type="Pfam" id="PF06271"/>
    </source>
</evidence>
<feature type="transmembrane region" description="Helical" evidence="6">
    <location>
        <begin position="20"/>
        <end position="46"/>
    </location>
</feature>
<dbReference type="PANTHER" id="PTHR36115:SF10">
    <property type="entry name" value="RDD DOMAIN-CONTAINING PROTEIN"/>
    <property type="match status" value="1"/>
</dbReference>
<keyword evidence="9" id="KW-1185">Reference proteome</keyword>
<sequence length="152" mass="16997">MNDTPESSARRAARPAPLGWRLLALTYDSLPMIPLLMVTSAVFLWLHGGRTVETDPVFQWLETLAMWALVGSYFVFSWRRGGQTMGMRPWRLQVLAQDGRPAGLAALWLRYLVACLTPGLCLAWCLVDRERRGLHDLAAGTIFVRLEAAAKA</sequence>
<protein>
    <recommendedName>
        <fullName evidence="7">RDD domain-containing protein</fullName>
    </recommendedName>
</protein>
<organism evidence="8 9">
    <name type="scientific">Arenimonas oryziterrae DSM 21050 = YC6267</name>
    <dbReference type="NCBI Taxonomy" id="1121015"/>
    <lineage>
        <taxon>Bacteria</taxon>
        <taxon>Pseudomonadati</taxon>
        <taxon>Pseudomonadota</taxon>
        <taxon>Gammaproteobacteria</taxon>
        <taxon>Lysobacterales</taxon>
        <taxon>Lysobacteraceae</taxon>
        <taxon>Arenimonas</taxon>
    </lineage>
</organism>
<evidence type="ECO:0000256" key="5">
    <source>
        <dbReference type="ARBA" id="ARBA00023136"/>
    </source>
</evidence>
<feature type="transmembrane region" description="Helical" evidence="6">
    <location>
        <begin position="58"/>
        <end position="78"/>
    </location>
</feature>
<comment type="subcellular location">
    <subcellularLocation>
        <location evidence="1">Cell membrane</location>
        <topology evidence="1">Multi-pass membrane protein</topology>
    </subcellularLocation>
</comment>
<dbReference type="PANTHER" id="PTHR36115">
    <property type="entry name" value="PROLINE-RICH ANTIGEN HOMOLOG-RELATED"/>
    <property type="match status" value="1"/>
</dbReference>
<evidence type="ECO:0000256" key="4">
    <source>
        <dbReference type="ARBA" id="ARBA00022989"/>
    </source>
</evidence>
<dbReference type="STRING" id="1121015.GCA_000420545_02548"/>
<evidence type="ECO:0000256" key="6">
    <source>
        <dbReference type="SAM" id="Phobius"/>
    </source>
</evidence>
<keyword evidence="3 6" id="KW-0812">Transmembrane</keyword>
<keyword evidence="2" id="KW-1003">Cell membrane</keyword>
<dbReference type="Proteomes" id="UP000029385">
    <property type="component" value="Unassembled WGS sequence"/>
</dbReference>
<evidence type="ECO:0000313" key="8">
    <source>
        <dbReference type="EMBL" id="KFN43197.1"/>
    </source>
</evidence>